<evidence type="ECO:0000313" key="8">
    <source>
        <dbReference type="Proteomes" id="UP000192656"/>
    </source>
</evidence>
<dbReference type="GO" id="GO:0005509">
    <property type="term" value="F:calcium ion binding"/>
    <property type="evidence" value="ECO:0007669"/>
    <property type="project" value="InterPro"/>
</dbReference>
<comment type="cofactor">
    <cofactor evidence="1">
        <name>Ca(2+)</name>
        <dbReference type="ChEBI" id="CHEBI:29108"/>
    </cofactor>
</comment>
<evidence type="ECO:0000256" key="1">
    <source>
        <dbReference type="ARBA" id="ARBA00001913"/>
    </source>
</evidence>
<name>A0A1W1Z6T4_9HYPH</name>
<dbReference type="GO" id="GO:0008237">
    <property type="term" value="F:metallopeptidase activity"/>
    <property type="evidence" value="ECO:0007669"/>
    <property type="project" value="InterPro"/>
</dbReference>
<dbReference type="InterPro" id="IPR001343">
    <property type="entry name" value="Hemolysn_Ca-bd"/>
</dbReference>
<dbReference type="AlphaFoldDB" id="A0A1W1Z6T4"/>
<dbReference type="SUPFAM" id="SSF55486">
    <property type="entry name" value="Metalloproteases ('zincins'), catalytic domain"/>
    <property type="match status" value="1"/>
</dbReference>
<dbReference type="PRINTS" id="PR00313">
    <property type="entry name" value="CABNDNGRPT"/>
</dbReference>
<sequence length="596" mass="61942">MGKALSYDLSTTPDVLRPIVGNMKWDNSGAAPHVTFNIVQLSNAAELERFNALIVDPNNADQKPMDADLPASFVTDIQYSIAIFQEFINLSIALTDDINADYLMGQDNNANSLGVTTNPSGAQSFWAVNINAPNHLATPELGGGGDRLETILHEIGHSLNLNHPHGADSGSTSTGLDQYQQVAPYQWHQTIMSYTPPPNVVLGEDGPGSEFGRALTPMALDIAALQQIYGANMTTRAGNSTYTLTDAGTTAIDTSGDTISVGRAYYGIWDTGGNDTIQYSGTSRALIQLSEATLTTAPGADVNALVADVQASKGWSTLSAEAQNEIASGTGQAGGFFSSLLNEAGTRIQGGFSIAKGATIENAIGGSGNDILIGNGAANRLIGNDGDDTLIGGGGKDVMIGGGGNDEFRGGTETDGAIIAVARASAQVTYNGSGNGSVTSAAGTDAFASVERLIFTDEGVAYDTGAGEVAGVVFRTYQAAYNRAPDEPGLGFWINAADKGMSFAEVAAGFIRSSEFATAYGNDPTNQTYVSKLYENILGRAGEQAGISFWEGKLAEGATRETVLYTFAEASENLDRTAAAIANGVVYDLVADNVFA</sequence>
<evidence type="ECO:0000259" key="6">
    <source>
        <dbReference type="Pfam" id="PF13946"/>
    </source>
</evidence>
<evidence type="ECO:0000259" key="5">
    <source>
        <dbReference type="Pfam" id="PF08548"/>
    </source>
</evidence>
<dbReference type="Pfam" id="PF08548">
    <property type="entry name" value="Peptidase_M10_C"/>
    <property type="match status" value="1"/>
</dbReference>
<evidence type="ECO:0000256" key="4">
    <source>
        <dbReference type="ARBA" id="ARBA00022737"/>
    </source>
</evidence>
<gene>
    <name evidence="7" type="ORF">SAMN06297251_102236</name>
</gene>
<organism evidence="7 8">
    <name type="scientific">Fulvimarina manganoxydans</name>
    <dbReference type="NCBI Taxonomy" id="937218"/>
    <lineage>
        <taxon>Bacteria</taxon>
        <taxon>Pseudomonadati</taxon>
        <taxon>Pseudomonadota</taxon>
        <taxon>Alphaproteobacteria</taxon>
        <taxon>Hyphomicrobiales</taxon>
        <taxon>Aurantimonadaceae</taxon>
        <taxon>Fulvimarina</taxon>
    </lineage>
</organism>
<keyword evidence="8" id="KW-1185">Reference proteome</keyword>
<dbReference type="InterPro" id="IPR013858">
    <property type="entry name" value="Peptidase_M10B_C"/>
</dbReference>
<protein>
    <submittedName>
        <fullName evidence="7">Peptidase M10 serralysin C terminal</fullName>
    </submittedName>
</protein>
<dbReference type="STRING" id="937218.SAMN06297251_102236"/>
<dbReference type="Pfam" id="PF13946">
    <property type="entry name" value="DUF4214"/>
    <property type="match status" value="1"/>
</dbReference>
<proteinExistence type="predicted"/>
<dbReference type="Gene3D" id="1.10.3130.20">
    <property type="entry name" value="Phycobilisome linker domain"/>
    <property type="match status" value="1"/>
</dbReference>
<evidence type="ECO:0000256" key="3">
    <source>
        <dbReference type="ARBA" id="ARBA00022525"/>
    </source>
</evidence>
<dbReference type="InterPro" id="IPR025282">
    <property type="entry name" value="DUF4214"/>
</dbReference>
<dbReference type="InterPro" id="IPR024079">
    <property type="entry name" value="MetalloPept_cat_dom_sf"/>
</dbReference>
<keyword evidence="4" id="KW-0677">Repeat</keyword>
<feature type="domain" description="DUF4214" evidence="6">
    <location>
        <begin position="507"/>
        <end position="575"/>
    </location>
</feature>
<dbReference type="Proteomes" id="UP000192656">
    <property type="component" value="Unassembled WGS sequence"/>
</dbReference>
<dbReference type="OrthoDB" id="8033153at2"/>
<dbReference type="Gene3D" id="2.150.10.10">
    <property type="entry name" value="Serralysin-like metalloprotease, C-terminal"/>
    <property type="match status" value="1"/>
</dbReference>
<dbReference type="InterPro" id="IPR011049">
    <property type="entry name" value="Serralysin-like_metalloprot_C"/>
</dbReference>
<dbReference type="Gene3D" id="3.40.390.10">
    <property type="entry name" value="Collagenase (Catalytic Domain)"/>
    <property type="match status" value="1"/>
</dbReference>
<dbReference type="Pfam" id="PF00353">
    <property type="entry name" value="HemolysinCabind"/>
    <property type="match status" value="1"/>
</dbReference>
<accession>A0A1W1Z6T4</accession>
<dbReference type="InterPro" id="IPR038255">
    <property type="entry name" value="PBS_linker_sf"/>
</dbReference>
<evidence type="ECO:0000313" key="7">
    <source>
        <dbReference type="EMBL" id="SMC44159.1"/>
    </source>
</evidence>
<evidence type="ECO:0000256" key="2">
    <source>
        <dbReference type="ARBA" id="ARBA00004613"/>
    </source>
</evidence>
<keyword evidence="3" id="KW-0964">Secreted</keyword>
<comment type="subcellular location">
    <subcellularLocation>
        <location evidence="2">Secreted</location>
    </subcellularLocation>
</comment>
<reference evidence="7 8" key="1">
    <citation type="submission" date="2017-04" db="EMBL/GenBank/DDBJ databases">
        <authorList>
            <person name="Afonso C.L."/>
            <person name="Miller P.J."/>
            <person name="Scott M.A."/>
            <person name="Spackman E."/>
            <person name="Goraichik I."/>
            <person name="Dimitrov K.M."/>
            <person name="Suarez D.L."/>
            <person name="Swayne D.E."/>
        </authorList>
    </citation>
    <scope>NUCLEOTIDE SEQUENCE [LARGE SCALE GENOMIC DNA]</scope>
    <source>
        <strain evidence="7 8">CGMCC 1.10972</strain>
    </source>
</reference>
<dbReference type="GO" id="GO:0005615">
    <property type="term" value="C:extracellular space"/>
    <property type="evidence" value="ECO:0007669"/>
    <property type="project" value="InterPro"/>
</dbReference>
<dbReference type="RefSeq" id="WP_084408686.1">
    <property type="nucleotide sequence ID" value="NZ_FWXR01000002.1"/>
</dbReference>
<feature type="domain" description="Peptidase M10 serralysin C-terminal" evidence="5">
    <location>
        <begin position="231"/>
        <end position="307"/>
    </location>
</feature>
<dbReference type="SUPFAM" id="SSF51120">
    <property type="entry name" value="beta-Roll"/>
    <property type="match status" value="1"/>
</dbReference>
<dbReference type="EMBL" id="FWXR01000002">
    <property type="protein sequence ID" value="SMC44159.1"/>
    <property type="molecule type" value="Genomic_DNA"/>
</dbReference>